<evidence type="ECO:0000256" key="4">
    <source>
        <dbReference type="SAM" id="MobiDB-lite"/>
    </source>
</evidence>
<feature type="region of interest" description="Disordered" evidence="4">
    <location>
        <begin position="211"/>
        <end position="240"/>
    </location>
</feature>
<evidence type="ECO:0000256" key="2">
    <source>
        <dbReference type="ARBA" id="ARBA00023043"/>
    </source>
</evidence>
<gene>
    <name evidence="5" type="primary">AVO2</name>
    <name evidence="5" type="ORF">LPJ64_006091</name>
</gene>
<dbReference type="Proteomes" id="UP001145021">
    <property type="component" value="Unassembled WGS sequence"/>
</dbReference>
<dbReference type="Gene3D" id="1.25.40.20">
    <property type="entry name" value="Ankyrin repeat-containing domain"/>
    <property type="match status" value="1"/>
</dbReference>
<dbReference type="PROSITE" id="PS50088">
    <property type="entry name" value="ANK_REPEAT"/>
    <property type="match status" value="3"/>
</dbReference>
<dbReference type="InterPro" id="IPR002110">
    <property type="entry name" value="Ankyrin_rpt"/>
</dbReference>
<dbReference type="InterPro" id="IPR036770">
    <property type="entry name" value="Ankyrin_rpt-contain_sf"/>
</dbReference>
<dbReference type="AlphaFoldDB" id="A0A9W7XD48"/>
<feature type="repeat" description="ANK" evidence="3">
    <location>
        <begin position="113"/>
        <end position="145"/>
    </location>
</feature>
<protein>
    <submittedName>
        <fullName evidence="5">Target of rapamycin complex 2 subunit avo2</fullName>
    </submittedName>
</protein>
<organism evidence="5 6">
    <name type="scientific">Coemansia asiatica</name>
    <dbReference type="NCBI Taxonomy" id="1052880"/>
    <lineage>
        <taxon>Eukaryota</taxon>
        <taxon>Fungi</taxon>
        <taxon>Fungi incertae sedis</taxon>
        <taxon>Zoopagomycota</taxon>
        <taxon>Kickxellomycotina</taxon>
        <taxon>Kickxellomycetes</taxon>
        <taxon>Kickxellales</taxon>
        <taxon>Kickxellaceae</taxon>
        <taxon>Coemansia</taxon>
    </lineage>
</organism>
<dbReference type="EMBL" id="JANBOH010000512">
    <property type="protein sequence ID" value="KAJ1642014.1"/>
    <property type="molecule type" value="Genomic_DNA"/>
</dbReference>
<accession>A0A9W7XD48</accession>
<feature type="repeat" description="ANK" evidence="3">
    <location>
        <begin position="44"/>
        <end position="76"/>
    </location>
</feature>
<sequence length="240" mass="27124">MSEFYRLPEQRFHQAIIDNDIQTVKWLIQSKKIEDICNKNADDTNWSSLMLAARYGHYELFKYLLDIGHEKETTSSDSKGNTIPIISAKYRHEDMSLEYLARYPSTMSQVNCDGSSAINLAAQNGLNGVIQWILDNGGNANQRDIEGNTPLHHAASWNQFSTVTLLLERDAQPGLKNHKGYTAIEYAYSSAMDKHIRETVMRLQQKRQQIVQKQMNSIGSSATKPRASTDAHFSTVSPAN</sequence>
<evidence type="ECO:0000256" key="1">
    <source>
        <dbReference type="ARBA" id="ARBA00022737"/>
    </source>
</evidence>
<reference evidence="5" key="1">
    <citation type="submission" date="2022-07" db="EMBL/GenBank/DDBJ databases">
        <title>Phylogenomic reconstructions and comparative analyses of Kickxellomycotina fungi.</title>
        <authorList>
            <person name="Reynolds N.K."/>
            <person name="Stajich J.E."/>
            <person name="Barry K."/>
            <person name="Grigoriev I.V."/>
            <person name="Crous P."/>
            <person name="Smith M.E."/>
        </authorList>
    </citation>
    <scope>NUCLEOTIDE SEQUENCE</scope>
    <source>
        <strain evidence="5">NBRC 105413</strain>
    </source>
</reference>
<name>A0A9W7XD48_9FUNG</name>
<keyword evidence="1" id="KW-0677">Repeat</keyword>
<evidence type="ECO:0000256" key="3">
    <source>
        <dbReference type="PROSITE-ProRule" id="PRU00023"/>
    </source>
</evidence>
<dbReference type="Pfam" id="PF12796">
    <property type="entry name" value="Ank_2"/>
    <property type="match status" value="2"/>
</dbReference>
<comment type="caution">
    <text evidence="5">The sequence shown here is derived from an EMBL/GenBank/DDBJ whole genome shotgun (WGS) entry which is preliminary data.</text>
</comment>
<feature type="repeat" description="ANK" evidence="3">
    <location>
        <begin position="146"/>
        <end position="178"/>
    </location>
</feature>
<proteinExistence type="predicted"/>
<dbReference type="PROSITE" id="PS50297">
    <property type="entry name" value="ANK_REP_REGION"/>
    <property type="match status" value="2"/>
</dbReference>
<dbReference type="SUPFAM" id="SSF48403">
    <property type="entry name" value="Ankyrin repeat"/>
    <property type="match status" value="1"/>
</dbReference>
<keyword evidence="2 3" id="KW-0040">ANK repeat</keyword>
<dbReference type="SMART" id="SM00248">
    <property type="entry name" value="ANK"/>
    <property type="match status" value="3"/>
</dbReference>
<dbReference type="PANTHER" id="PTHR24171">
    <property type="entry name" value="ANKYRIN REPEAT DOMAIN-CONTAINING PROTEIN 39-RELATED"/>
    <property type="match status" value="1"/>
</dbReference>
<keyword evidence="6" id="KW-1185">Reference proteome</keyword>
<evidence type="ECO:0000313" key="5">
    <source>
        <dbReference type="EMBL" id="KAJ1642014.1"/>
    </source>
</evidence>
<evidence type="ECO:0000313" key="6">
    <source>
        <dbReference type="Proteomes" id="UP001145021"/>
    </source>
</evidence>
<feature type="compositionally biased region" description="Polar residues" evidence="4">
    <location>
        <begin position="231"/>
        <end position="240"/>
    </location>
</feature>